<keyword evidence="3" id="KW-0687">Ribonucleoprotein</keyword>
<reference evidence="5" key="1">
    <citation type="submission" date="2022-11" db="EMBL/GenBank/DDBJ databases">
        <authorList>
            <person name="Petersen C."/>
        </authorList>
    </citation>
    <scope>NUCLEOTIDE SEQUENCE</scope>
    <source>
        <strain evidence="5">IBT 21917</strain>
    </source>
</reference>
<name>A0A9W9LHF7_9EURO</name>
<evidence type="ECO:0000313" key="6">
    <source>
        <dbReference type="Proteomes" id="UP001146351"/>
    </source>
</evidence>
<feature type="region of interest" description="Disordered" evidence="4">
    <location>
        <begin position="38"/>
        <end position="65"/>
    </location>
</feature>
<feature type="compositionally biased region" description="Low complexity" evidence="4">
    <location>
        <begin position="40"/>
        <end position="56"/>
    </location>
</feature>
<dbReference type="GO" id="GO:0006412">
    <property type="term" value="P:translation"/>
    <property type="evidence" value="ECO:0007669"/>
    <property type="project" value="InterPro"/>
</dbReference>
<organism evidence="5 6">
    <name type="scientific">Penicillium capsulatum</name>
    <dbReference type="NCBI Taxonomy" id="69766"/>
    <lineage>
        <taxon>Eukaryota</taxon>
        <taxon>Fungi</taxon>
        <taxon>Dikarya</taxon>
        <taxon>Ascomycota</taxon>
        <taxon>Pezizomycotina</taxon>
        <taxon>Eurotiomycetes</taxon>
        <taxon>Eurotiomycetidae</taxon>
        <taxon>Eurotiales</taxon>
        <taxon>Aspergillaceae</taxon>
        <taxon>Penicillium</taxon>
    </lineage>
</organism>
<dbReference type="EMBL" id="JAPQKO010000006">
    <property type="protein sequence ID" value="KAJ5156284.1"/>
    <property type="molecule type" value="Genomic_DNA"/>
</dbReference>
<evidence type="ECO:0000256" key="4">
    <source>
        <dbReference type="SAM" id="MobiDB-lite"/>
    </source>
</evidence>
<evidence type="ECO:0000256" key="3">
    <source>
        <dbReference type="ARBA" id="ARBA00023274"/>
    </source>
</evidence>
<dbReference type="GO" id="GO:0003735">
    <property type="term" value="F:structural constituent of ribosome"/>
    <property type="evidence" value="ECO:0007669"/>
    <property type="project" value="InterPro"/>
</dbReference>
<accession>A0A9W9LHF7</accession>
<dbReference type="Proteomes" id="UP001146351">
    <property type="component" value="Unassembled WGS sequence"/>
</dbReference>
<dbReference type="AlphaFoldDB" id="A0A9W9LHF7"/>
<reference evidence="5" key="2">
    <citation type="journal article" date="2023" name="IMA Fungus">
        <title>Comparative genomic study of the Penicillium genus elucidates a diverse pangenome and 15 lateral gene transfer events.</title>
        <authorList>
            <person name="Petersen C."/>
            <person name="Sorensen T."/>
            <person name="Nielsen M.R."/>
            <person name="Sondergaard T.E."/>
            <person name="Sorensen J.L."/>
            <person name="Fitzpatrick D.A."/>
            <person name="Frisvad J.C."/>
            <person name="Nielsen K.L."/>
        </authorList>
    </citation>
    <scope>NUCLEOTIDE SEQUENCE</scope>
    <source>
        <strain evidence="5">IBT 21917</strain>
    </source>
</reference>
<dbReference type="Pfam" id="PF00366">
    <property type="entry name" value="Ribosomal_S17"/>
    <property type="match status" value="1"/>
</dbReference>
<evidence type="ECO:0000256" key="1">
    <source>
        <dbReference type="ARBA" id="ARBA00010254"/>
    </source>
</evidence>
<dbReference type="GO" id="GO:1990904">
    <property type="term" value="C:ribonucleoprotein complex"/>
    <property type="evidence" value="ECO:0007669"/>
    <property type="project" value="UniProtKB-KW"/>
</dbReference>
<protein>
    <recommendedName>
        <fullName evidence="7">Ribosomal protein S17</fullName>
    </recommendedName>
</protein>
<keyword evidence="6" id="KW-1185">Reference proteome</keyword>
<evidence type="ECO:0000313" key="5">
    <source>
        <dbReference type="EMBL" id="KAJ5156284.1"/>
    </source>
</evidence>
<dbReference type="GO" id="GO:0005840">
    <property type="term" value="C:ribosome"/>
    <property type="evidence" value="ECO:0007669"/>
    <property type="project" value="UniProtKB-KW"/>
</dbReference>
<evidence type="ECO:0008006" key="7">
    <source>
        <dbReference type="Google" id="ProtNLM"/>
    </source>
</evidence>
<dbReference type="OrthoDB" id="274752at2759"/>
<sequence length="248" mass="27661">MAPNHLLRAALPIRSIASSMALARSTIVPSTRSISQSVRAASTETSQSPQTPTYPANAISTTSPALQPPVPLRQYAYNLKTGTVTSVGRMEHTVTVAYRHKTWDKHIRKYYPKTTHYLVSDPRDSLRKGDVIEFSSGARKSPRVHHIVERIITPFSTAIEDRPAVMSREERQQQQEARWAAKYLRRESRRLGHEIDLEAAAAPFISPDEKNLSAAELIHRIHQGKERVGKIKGLVASRTTAQESPAAE</sequence>
<dbReference type="InterPro" id="IPR000266">
    <property type="entry name" value="Ribosomal_uS17"/>
</dbReference>
<comment type="similarity">
    <text evidence="1">Belongs to the universal ribosomal protein uS17 family.</text>
</comment>
<dbReference type="Gene3D" id="2.40.50.140">
    <property type="entry name" value="Nucleic acid-binding proteins"/>
    <property type="match status" value="1"/>
</dbReference>
<evidence type="ECO:0000256" key="2">
    <source>
        <dbReference type="ARBA" id="ARBA00022980"/>
    </source>
</evidence>
<dbReference type="SUPFAM" id="SSF50249">
    <property type="entry name" value="Nucleic acid-binding proteins"/>
    <property type="match status" value="1"/>
</dbReference>
<proteinExistence type="inferred from homology"/>
<gene>
    <name evidence="5" type="ORF">N7492_009087</name>
</gene>
<comment type="caution">
    <text evidence="5">The sequence shown here is derived from an EMBL/GenBank/DDBJ whole genome shotgun (WGS) entry which is preliminary data.</text>
</comment>
<keyword evidence="2" id="KW-0689">Ribosomal protein</keyword>
<dbReference type="InterPro" id="IPR012340">
    <property type="entry name" value="NA-bd_OB-fold"/>
</dbReference>